<accession>D1W9C7</accession>
<evidence type="ECO:0000259" key="5">
    <source>
        <dbReference type="PROSITE" id="PS50893"/>
    </source>
</evidence>
<dbReference type="EMBL" id="ADEG01000118">
    <property type="protein sequence ID" value="EFA90844.1"/>
    <property type="molecule type" value="Genomic_DNA"/>
</dbReference>
<dbReference type="InterPro" id="IPR051782">
    <property type="entry name" value="ABC_Transporter_VariousFunc"/>
</dbReference>
<evidence type="ECO:0000256" key="3">
    <source>
        <dbReference type="ARBA" id="ARBA00022840"/>
    </source>
</evidence>
<dbReference type="PROSITE" id="PS00211">
    <property type="entry name" value="ABC_TRANSPORTER_1"/>
    <property type="match status" value="1"/>
</dbReference>
<keyword evidence="3 6" id="KW-0067">ATP-binding</keyword>
<evidence type="ECO:0000313" key="6">
    <source>
        <dbReference type="EMBL" id="EFA90844.1"/>
    </source>
</evidence>
<name>D1W9C7_9BACT</name>
<dbReference type="Proteomes" id="UP000005283">
    <property type="component" value="Unassembled WGS sequence"/>
</dbReference>
<dbReference type="GO" id="GO:0016887">
    <property type="term" value="F:ATP hydrolysis activity"/>
    <property type="evidence" value="ECO:0007669"/>
    <property type="project" value="InterPro"/>
</dbReference>
<keyword evidence="7" id="KW-1185">Reference proteome</keyword>
<dbReference type="InterPro" id="IPR027417">
    <property type="entry name" value="P-loop_NTPase"/>
</dbReference>
<evidence type="ECO:0000256" key="2">
    <source>
        <dbReference type="ARBA" id="ARBA00022741"/>
    </source>
</evidence>
<dbReference type="SMART" id="SM00382">
    <property type="entry name" value="AAA"/>
    <property type="match status" value="1"/>
</dbReference>
<feature type="region of interest" description="Disordered" evidence="4">
    <location>
        <begin position="88"/>
        <end position="107"/>
    </location>
</feature>
<feature type="domain" description="ABC transporter" evidence="5">
    <location>
        <begin position="27"/>
        <end position="283"/>
    </location>
</feature>
<evidence type="ECO:0000256" key="4">
    <source>
        <dbReference type="SAM" id="MobiDB-lite"/>
    </source>
</evidence>
<evidence type="ECO:0000256" key="1">
    <source>
        <dbReference type="ARBA" id="ARBA00022448"/>
    </source>
</evidence>
<comment type="caution">
    <text evidence="6">The sequence shown here is derived from an EMBL/GenBank/DDBJ whole genome shotgun (WGS) entry which is preliminary data.</text>
</comment>
<reference evidence="6 7" key="1">
    <citation type="submission" date="2009-12" db="EMBL/GenBank/DDBJ databases">
        <title>Genome Sequence of Prevotella buccalis ATCC 35310.</title>
        <authorList>
            <person name="Durkin A.S."/>
            <person name="Madupu R."/>
            <person name="Torralba M."/>
            <person name="Methe B."/>
            <person name="Sutton G."/>
            <person name="Strausberg R.L."/>
            <person name="Nelson K.E."/>
        </authorList>
    </citation>
    <scope>NUCLEOTIDE SEQUENCE [LARGE SCALE GENOMIC DNA]</scope>
    <source>
        <strain evidence="6 7">ATCC 35310</strain>
    </source>
</reference>
<keyword evidence="1" id="KW-0813">Transport</keyword>
<dbReference type="eggNOG" id="COG1131">
    <property type="taxonomic scope" value="Bacteria"/>
</dbReference>
<proteinExistence type="predicted"/>
<dbReference type="InterPro" id="IPR003593">
    <property type="entry name" value="AAA+_ATPase"/>
</dbReference>
<dbReference type="PANTHER" id="PTHR42939:SF1">
    <property type="entry name" value="ABC TRANSPORTER ATP-BINDING PROTEIN ALBC-RELATED"/>
    <property type="match status" value="1"/>
</dbReference>
<dbReference type="Pfam" id="PF00005">
    <property type="entry name" value="ABC_tran"/>
    <property type="match status" value="1"/>
</dbReference>
<dbReference type="InterPro" id="IPR003439">
    <property type="entry name" value="ABC_transporter-like_ATP-bd"/>
</dbReference>
<dbReference type="CDD" id="cd03230">
    <property type="entry name" value="ABC_DR_subfamily_A"/>
    <property type="match status" value="1"/>
</dbReference>
<dbReference type="AlphaFoldDB" id="D1W9C7"/>
<keyword evidence="2" id="KW-0547">Nucleotide-binding</keyword>
<organism evidence="6 7">
    <name type="scientific">Hoylesella buccalis ATCC 35310</name>
    <dbReference type="NCBI Taxonomy" id="679190"/>
    <lineage>
        <taxon>Bacteria</taxon>
        <taxon>Pseudomonadati</taxon>
        <taxon>Bacteroidota</taxon>
        <taxon>Bacteroidia</taxon>
        <taxon>Bacteroidales</taxon>
        <taxon>Prevotellaceae</taxon>
        <taxon>Hoylesella</taxon>
    </lineage>
</organism>
<dbReference type="PANTHER" id="PTHR42939">
    <property type="entry name" value="ABC TRANSPORTER ATP-BINDING PROTEIN ALBC-RELATED"/>
    <property type="match status" value="1"/>
</dbReference>
<dbReference type="PROSITE" id="PS50893">
    <property type="entry name" value="ABC_TRANSPORTER_2"/>
    <property type="match status" value="1"/>
</dbReference>
<dbReference type="Gene3D" id="3.40.50.300">
    <property type="entry name" value="P-loop containing nucleotide triphosphate hydrolases"/>
    <property type="match status" value="1"/>
</dbReference>
<sequence length="288" mass="32000">MESLTNTPEMGAQPSIIFFDSFAPMNIQINNLKKAFGEKIAVDIPNFEIHDGDILGLVGNNGAGKTTLFRLLLDLLRADEGRVLLTFGHTDPHQEPASETPVDGTPAAEVFTVDPSQSEDWKQHTGAYIDEGFLIDFLTPEEYFEFIAKVNHIDKERLSTFLASLSKFMNGEILGQKKLIRDFSAGNKQKIGIISALIAQPKLLILDEPFNFLDPSSQNFLKRLLLNYHQTTGATILVSSHNLQHTVEISNRVALMESGSIIKDLPNIHGQAEKELEDYFNGTQEASE</sequence>
<dbReference type="GO" id="GO:0005524">
    <property type="term" value="F:ATP binding"/>
    <property type="evidence" value="ECO:0007669"/>
    <property type="project" value="UniProtKB-KW"/>
</dbReference>
<dbReference type="InterPro" id="IPR017871">
    <property type="entry name" value="ABC_transporter-like_CS"/>
</dbReference>
<protein>
    <submittedName>
        <fullName evidence="6">ABC transporter, ATP-binding protein</fullName>
    </submittedName>
</protein>
<dbReference type="SUPFAM" id="SSF52540">
    <property type="entry name" value="P-loop containing nucleoside triphosphate hydrolases"/>
    <property type="match status" value="1"/>
</dbReference>
<evidence type="ECO:0000313" key="7">
    <source>
        <dbReference type="Proteomes" id="UP000005283"/>
    </source>
</evidence>
<gene>
    <name evidence="6" type="ORF">HMPREF0650_0113</name>
</gene>
<dbReference type="STRING" id="679190.HMPREF0650_0113"/>